<accession>A0AAD1Y1C8</accession>
<dbReference type="FunFam" id="1.10.238.10:FF:000003">
    <property type="entry name" value="Calmodulin A"/>
    <property type="match status" value="1"/>
</dbReference>
<evidence type="ECO:0000256" key="4">
    <source>
        <dbReference type="ARBA" id="ARBA00022837"/>
    </source>
</evidence>
<dbReference type="InterPro" id="IPR011992">
    <property type="entry name" value="EF-hand-dom_pair"/>
</dbReference>
<dbReference type="SUPFAM" id="SSF47473">
    <property type="entry name" value="EF-hand"/>
    <property type="match status" value="1"/>
</dbReference>
<evidence type="ECO:0000256" key="5">
    <source>
        <dbReference type="ARBA" id="ARBA00022990"/>
    </source>
</evidence>
<keyword evidence="8" id="KW-1185">Reference proteome</keyword>
<reference evidence="7" key="1">
    <citation type="submission" date="2023-07" db="EMBL/GenBank/DDBJ databases">
        <authorList>
            <consortium name="AG Swart"/>
            <person name="Singh M."/>
            <person name="Singh A."/>
            <person name="Seah K."/>
            <person name="Emmerich C."/>
        </authorList>
    </citation>
    <scope>NUCLEOTIDE SEQUENCE</scope>
    <source>
        <strain evidence="7">DP1</strain>
    </source>
</reference>
<keyword evidence="4" id="KW-0106">Calcium</keyword>
<name>A0AAD1Y1C8_EUPCR</name>
<evidence type="ECO:0000313" key="8">
    <source>
        <dbReference type="Proteomes" id="UP001295684"/>
    </source>
</evidence>
<feature type="domain" description="EF-hand" evidence="6">
    <location>
        <begin position="48"/>
        <end position="83"/>
    </location>
</feature>
<keyword evidence="5" id="KW-0007">Acetylation</keyword>
<sequence length="156" mass="17790">MSQDQEMELTEEEEAKCWEAFSAFDKDSSGEIDANELRIVLEMMGQKTTEEEIFRMISEADSENTGLIKYDQFKKVITEQKKTQSLTNEEDTLDAFVSLGGEPDGNGTIDAQKLIQIIKYDFEMTIDIEKLIEDIDDDGNGTIEYDEFRNLLSSSD</sequence>
<dbReference type="InterPro" id="IPR050230">
    <property type="entry name" value="CALM/Myosin/TropC-like"/>
</dbReference>
<gene>
    <name evidence="7" type="ORF">ECRASSUSDP1_LOCUS24219</name>
</gene>
<dbReference type="PANTHER" id="PTHR23048:SF0">
    <property type="entry name" value="CALMODULIN LIKE 3"/>
    <property type="match status" value="1"/>
</dbReference>
<evidence type="ECO:0000256" key="1">
    <source>
        <dbReference type="ARBA" id="ARBA00020786"/>
    </source>
</evidence>
<keyword evidence="3" id="KW-0677">Repeat</keyword>
<dbReference type="EMBL" id="CAMPGE010024928">
    <property type="protein sequence ID" value="CAI2382734.1"/>
    <property type="molecule type" value="Genomic_DNA"/>
</dbReference>
<dbReference type="InterPro" id="IPR002048">
    <property type="entry name" value="EF_hand_dom"/>
</dbReference>
<comment type="caution">
    <text evidence="7">The sequence shown here is derived from an EMBL/GenBank/DDBJ whole genome shotgun (WGS) entry which is preliminary data.</text>
</comment>
<feature type="domain" description="EF-hand" evidence="6">
    <location>
        <begin position="12"/>
        <end position="47"/>
    </location>
</feature>
<dbReference type="Pfam" id="PF13499">
    <property type="entry name" value="EF-hand_7"/>
    <property type="match status" value="2"/>
</dbReference>
<dbReference type="PROSITE" id="PS50222">
    <property type="entry name" value="EF_HAND_2"/>
    <property type="match status" value="3"/>
</dbReference>
<evidence type="ECO:0000256" key="2">
    <source>
        <dbReference type="ARBA" id="ARBA00022723"/>
    </source>
</evidence>
<proteinExistence type="predicted"/>
<evidence type="ECO:0000256" key="3">
    <source>
        <dbReference type="ARBA" id="ARBA00022737"/>
    </source>
</evidence>
<dbReference type="GO" id="GO:0005509">
    <property type="term" value="F:calcium ion binding"/>
    <property type="evidence" value="ECO:0007669"/>
    <property type="project" value="InterPro"/>
</dbReference>
<evidence type="ECO:0000313" key="7">
    <source>
        <dbReference type="EMBL" id="CAI2382734.1"/>
    </source>
</evidence>
<protein>
    <recommendedName>
        <fullName evidence="1">Calmodulin</fullName>
    </recommendedName>
</protein>
<dbReference type="Gene3D" id="1.10.238.10">
    <property type="entry name" value="EF-hand"/>
    <property type="match status" value="2"/>
</dbReference>
<dbReference type="Proteomes" id="UP001295684">
    <property type="component" value="Unassembled WGS sequence"/>
</dbReference>
<dbReference type="PANTHER" id="PTHR23048">
    <property type="entry name" value="MYOSIN LIGHT CHAIN 1, 3"/>
    <property type="match status" value="1"/>
</dbReference>
<keyword evidence="2" id="KW-0479">Metal-binding</keyword>
<dbReference type="InterPro" id="IPR018247">
    <property type="entry name" value="EF_Hand_1_Ca_BS"/>
</dbReference>
<dbReference type="GO" id="GO:0016460">
    <property type="term" value="C:myosin II complex"/>
    <property type="evidence" value="ECO:0007669"/>
    <property type="project" value="TreeGrafter"/>
</dbReference>
<dbReference type="CDD" id="cd00051">
    <property type="entry name" value="EFh"/>
    <property type="match status" value="1"/>
</dbReference>
<dbReference type="PROSITE" id="PS00018">
    <property type="entry name" value="EF_HAND_1"/>
    <property type="match status" value="2"/>
</dbReference>
<dbReference type="SMART" id="SM00054">
    <property type="entry name" value="EFh"/>
    <property type="match status" value="3"/>
</dbReference>
<organism evidence="7 8">
    <name type="scientific">Euplotes crassus</name>
    <dbReference type="NCBI Taxonomy" id="5936"/>
    <lineage>
        <taxon>Eukaryota</taxon>
        <taxon>Sar</taxon>
        <taxon>Alveolata</taxon>
        <taxon>Ciliophora</taxon>
        <taxon>Intramacronucleata</taxon>
        <taxon>Spirotrichea</taxon>
        <taxon>Hypotrichia</taxon>
        <taxon>Euplotida</taxon>
        <taxon>Euplotidae</taxon>
        <taxon>Moneuplotes</taxon>
    </lineage>
</organism>
<evidence type="ECO:0000259" key="6">
    <source>
        <dbReference type="PROSITE" id="PS50222"/>
    </source>
</evidence>
<dbReference type="AlphaFoldDB" id="A0AAD1Y1C8"/>
<feature type="domain" description="EF-hand" evidence="6">
    <location>
        <begin position="123"/>
        <end position="156"/>
    </location>
</feature>